<dbReference type="AlphaFoldDB" id="A0A927ATT3"/>
<evidence type="ECO:0000313" key="4">
    <source>
        <dbReference type="Proteomes" id="UP000598820"/>
    </source>
</evidence>
<organism evidence="3 4">
    <name type="scientific">Spirosoma profusum</name>
    <dbReference type="NCBI Taxonomy" id="2771354"/>
    <lineage>
        <taxon>Bacteria</taxon>
        <taxon>Pseudomonadati</taxon>
        <taxon>Bacteroidota</taxon>
        <taxon>Cytophagia</taxon>
        <taxon>Cytophagales</taxon>
        <taxon>Cytophagaceae</taxon>
        <taxon>Spirosoma</taxon>
    </lineage>
</organism>
<protein>
    <submittedName>
        <fullName evidence="3">DUF4890 domain-containing protein</fullName>
    </submittedName>
</protein>
<dbReference type="Proteomes" id="UP000598820">
    <property type="component" value="Unassembled WGS sequence"/>
</dbReference>
<evidence type="ECO:0000256" key="2">
    <source>
        <dbReference type="SAM" id="SignalP"/>
    </source>
</evidence>
<comment type="caution">
    <text evidence="3">The sequence shown here is derived from an EMBL/GenBank/DDBJ whole genome shotgun (WGS) entry which is preliminary data.</text>
</comment>
<accession>A0A927ATT3</accession>
<feature type="compositionally biased region" description="Basic and acidic residues" evidence="1">
    <location>
        <begin position="34"/>
        <end position="43"/>
    </location>
</feature>
<feature type="chain" id="PRO_5037979606" evidence="2">
    <location>
        <begin position="27"/>
        <end position="148"/>
    </location>
</feature>
<evidence type="ECO:0000256" key="1">
    <source>
        <dbReference type="SAM" id="MobiDB-lite"/>
    </source>
</evidence>
<keyword evidence="4" id="KW-1185">Reference proteome</keyword>
<feature type="region of interest" description="Disordered" evidence="1">
    <location>
        <begin position="126"/>
        <end position="148"/>
    </location>
</feature>
<sequence>MLKKLIVGGFLFSLFSLPLFTQQATAQDVPAQNRAERRGRTMQDVDPATRAQRMTDRMTKQLSLDEATSKKVYDLVLARAEKMDAIQKNSDDRKTKMQAMKAGTEAFQADLKKVLTAEQFAKFESMRDQMGRRRGGLNREKADDNGSK</sequence>
<reference evidence="3" key="1">
    <citation type="submission" date="2020-09" db="EMBL/GenBank/DDBJ databases">
        <authorList>
            <person name="Kim M.K."/>
        </authorList>
    </citation>
    <scope>NUCLEOTIDE SEQUENCE</scope>
    <source>
        <strain evidence="3">BT702</strain>
    </source>
</reference>
<feature type="region of interest" description="Disordered" evidence="1">
    <location>
        <begin position="28"/>
        <end position="61"/>
    </location>
</feature>
<evidence type="ECO:0000313" key="3">
    <source>
        <dbReference type="EMBL" id="MBD2701037.1"/>
    </source>
</evidence>
<dbReference type="RefSeq" id="WP_190886895.1">
    <property type="nucleotide sequence ID" value="NZ_JACWZY010000007.1"/>
</dbReference>
<name>A0A927ATT3_9BACT</name>
<keyword evidence="2" id="KW-0732">Signal</keyword>
<dbReference type="EMBL" id="JACWZY010000007">
    <property type="protein sequence ID" value="MBD2701037.1"/>
    <property type="molecule type" value="Genomic_DNA"/>
</dbReference>
<proteinExistence type="predicted"/>
<feature type="signal peptide" evidence="2">
    <location>
        <begin position="1"/>
        <end position="26"/>
    </location>
</feature>
<gene>
    <name evidence="3" type="ORF">IC229_10360</name>
</gene>